<feature type="region of interest" description="Disordered" evidence="1">
    <location>
        <begin position="124"/>
        <end position="159"/>
    </location>
</feature>
<reference evidence="2" key="2">
    <citation type="journal article" date="2019" name="IMA Fungus">
        <title>Genome sequencing and comparison of five Tilletia species to identify candidate genes for the detection of regulated species infecting wheat.</title>
        <authorList>
            <person name="Nguyen H.D.T."/>
            <person name="Sultana T."/>
            <person name="Kesanakurti P."/>
            <person name="Hambleton S."/>
        </authorList>
    </citation>
    <scope>NUCLEOTIDE SEQUENCE</scope>
    <source>
        <strain evidence="2">DAOMC 236416</strain>
    </source>
</reference>
<evidence type="ECO:0000256" key="1">
    <source>
        <dbReference type="SAM" id="MobiDB-lite"/>
    </source>
</evidence>
<dbReference type="AlphaFoldDB" id="A0A8T8S9Y2"/>
<gene>
    <name evidence="2" type="ORF">A4X13_0g9401</name>
</gene>
<evidence type="ECO:0000313" key="3">
    <source>
        <dbReference type="Proteomes" id="UP000077521"/>
    </source>
</evidence>
<protein>
    <submittedName>
        <fullName evidence="2">Uncharacterized protein</fullName>
    </submittedName>
</protein>
<feature type="region of interest" description="Disordered" evidence="1">
    <location>
        <begin position="175"/>
        <end position="195"/>
    </location>
</feature>
<proteinExistence type="predicted"/>
<keyword evidence="3" id="KW-1185">Reference proteome</keyword>
<dbReference type="EMBL" id="LWDF02002604">
    <property type="protein sequence ID" value="KAE8235716.1"/>
    <property type="molecule type" value="Genomic_DNA"/>
</dbReference>
<comment type="caution">
    <text evidence="2">The sequence shown here is derived from an EMBL/GenBank/DDBJ whole genome shotgun (WGS) entry which is preliminary data.</text>
</comment>
<name>A0A8T8S9Y2_9BASI</name>
<dbReference type="Proteomes" id="UP000077521">
    <property type="component" value="Unassembled WGS sequence"/>
</dbReference>
<evidence type="ECO:0000313" key="2">
    <source>
        <dbReference type="EMBL" id="KAE8235716.1"/>
    </source>
</evidence>
<organism evidence="2 3">
    <name type="scientific">Tilletia indica</name>
    <dbReference type="NCBI Taxonomy" id="43049"/>
    <lineage>
        <taxon>Eukaryota</taxon>
        <taxon>Fungi</taxon>
        <taxon>Dikarya</taxon>
        <taxon>Basidiomycota</taxon>
        <taxon>Ustilaginomycotina</taxon>
        <taxon>Exobasidiomycetes</taxon>
        <taxon>Tilletiales</taxon>
        <taxon>Tilletiaceae</taxon>
        <taxon>Tilletia</taxon>
    </lineage>
</organism>
<feature type="non-terminal residue" evidence="2">
    <location>
        <position position="1"/>
    </location>
</feature>
<accession>A0A8T8S9Y2</accession>
<reference evidence="2" key="1">
    <citation type="submission" date="2016-04" db="EMBL/GenBank/DDBJ databases">
        <authorList>
            <person name="Nguyen H.D."/>
            <person name="Samba Siva P."/>
            <person name="Cullis J."/>
            <person name="Levesque C.A."/>
            <person name="Hambleton S."/>
        </authorList>
    </citation>
    <scope>NUCLEOTIDE SEQUENCE</scope>
    <source>
        <strain evidence="2">DAOMC 236416</strain>
    </source>
</reference>
<sequence length="195" mass="22054">YASTGIWPLTGTSAIPEAMFVQAQLGDAELEETENEAWLSSSLADALLDLSPQLRSERGKNTVWVASRRIREADAAKVLMADTLDRFRNHAAGLKAEPRAFRVAEERYGQAKLWTQEESIARMEADKEAKAAEAERIEREKEEKQRKKEEKEKEMEAQKVARLAKKLEAERAIVTLTEDQESSPDFCDSNRGSRK</sequence>